<evidence type="ECO:0000256" key="4">
    <source>
        <dbReference type="ARBA" id="ARBA00022519"/>
    </source>
</evidence>
<keyword evidence="19" id="KW-1185">Reference proteome</keyword>
<feature type="transmembrane region" description="Helical" evidence="15">
    <location>
        <begin position="12"/>
        <end position="33"/>
    </location>
</feature>
<protein>
    <submittedName>
        <fullName evidence="18">Penicillin-binding protein 2</fullName>
    </submittedName>
</protein>
<dbReference type="SUPFAM" id="SSF56519">
    <property type="entry name" value="Penicillin binding protein dimerisation domain"/>
    <property type="match status" value="1"/>
</dbReference>
<dbReference type="GO" id="GO:0009002">
    <property type="term" value="F:serine-type D-Ala-D-Ala carboxypeptidase activity"/>
    <property type="evidence" value="ECO:0007669"/>
    <property type="project" value="InterPro"/>
</dbReference>
<dbReference type="InterPro" id="IPR050515">
    <property type="entry name" value="Beta-lactam/transpept"/>
</dbReference>
<evidence type="ECO:0000259" key="16">
    <source>
        <dbReference type="Pfam" id="PF00905"/>
    </source>
</evidence>
<feature type="domain" description="Penicillin-binding protein dimerisation" evidence="17">
    <location>
        <begin position="51"/>
        <end position="217"/>
    </location>
</feature>
<keyword evidence="8" id="KW-0378">Hydrolase</keyword>
<dbReference type="GO" id="GO:0005886">
    <property type="term" value="C:plasma membrane"/>
    <property type="evidence" value="ECO:0007669"/>
    <property type="project" value="UniProtKB-SubCell"/>
</dbReference>
<gene>
    <name evidence="18" type="ORF">EDB95_1132</name>
</gene>
<dbReference type="GO" id="GO:0071555">
    <property type="term" value="P:cell wall organization"/>
    <property type="evidence" value="ECO:0007669"/>
    <property type="project" value="UniProtKB-KW"/>
</dbReference>
<evidence type="ECO:0000259" key="17">
    <source>
        <dbReference type="Pfam" id="PF03717"/>
    </source>
</evidence>
<feature type="compositionally biased region" description="Basic and acidic residues" evidence="14">
    <location>
        <begin position="664"/>
        <end position="674"/>
    </location>
</feature>
<keyword evidence="3" id="KW-1003">Cell membrane</keyword>
<dbReference type="PANTHER" id="PTHR30627">
    <property type="entry name" value="PEPTIDOGLYCAN D,D-TRANSPEPTIDASE"/>
    <property type="match status" value="1"/>
</dbReference>
<dbReference type="GO" id="GO:0071972">
    <property type="term" value="F:peptidoglycan L,D-transpeptidase activity"/>
    <property type="evidence" value="ECO:0007669"/>
    <property type="project" value="TreeGrafter"/>
</dbReference>
<reference evidence="18 19" key="1">
    <citation type="submission" date="2019-03" db="EMBL/GenBank/DDBJ databases">
        <title>Genomic Encyclopedia of Type Strains, Phase IV (KMG-IV): sequencing the most valuable type-strain genomes for metagenomic binning, comparative biology and taxonomic classification.</title>
        <authorList>
            <person name="Goeker M."/>
        </authorList>
    </citation>
    <scope>NUCLEOTIDE SEQUENCE [LARGE SCALE GENOMIC DNA]</scope>
    <source>
        <strain evidence="18 19">DSM 100059</strain>
    </source>
</reference>
<name>A0A4R8DRR6_9BACT</name>
<feature type="region of interest" description="Disordered" evidence="14">
    <location>
        <begin position="635"/>
        <end position="692"/>
    </location>
</feature>
<dbReference type="InterPro" id="IPR017790">
    <property type="entry name" value="Penicillin-binding_protein_2"/>
</dbReference>
<dbReference type="InterPro" id="IPR005311">
    <property type="entry name" value="PBP_dimer"/>
</dbReference>
<dbReference type="EMBL" id="SODV01000001">
    <property type="protein sequence ID" value="TDX00115.1"/>
    <property type="molecule type" value="Genomic_DNA"/>
</dbReference>
<dbReference type="Gene3D" id="3.30.1390.30">
    <property type="entry name" value="Penicillin-binding protein 2a, domain 3"/>
    <property type="match status" value="1"/>
</dbReference>
<comment type="caution">
    <text evidence="18">The sequence shown here is derived from an EMBL/GenBank/DDBJ whole genome shotgun (WGS) entry which is preliminary data.</text>
</comment>
<keyword evidence="9" id="KW-0133">Cell shape</keyword>
<evidence type="ECO:0000256" key="9">
    <source>
        <dbReference type="ARBA" id="ARBA00022960"/>
    </source>
</evidence>
<evidence type="ECO:0000256" key="3">
    <source>
        <dbReference type="ARBA" id="ARBA00022475"/>
    </source>
</evidence>
<evidence type="ECO:0000256" key="14">
    <source>
        <dbReference type="SAM" id="MobiDB-lite"/>
    </source>
</evidence>
<organism evidence="18 19">
    <name type="scientific">Dinghuibacter silviterrae</name>
    <dbReference type="NCBI Taxonomy" id="1539049"/>
    <lineage>
        <taxon>Bacteria</taxon>
        <taxon>Pseudomonadati</taxon>
        <taxon>Bacteroidota</taxon>
        <taxon>Chitinophagia</taxon>
        <taxon>Chitinophagales</taxon>
        <taxon>Chitinophagaceae</taxon>
        <taxon>Dinghuibacter</taxon>
    </lineage>
</organism>
<keyword evidence="13" id="KW-0961">Cell wall biogenesis/degradation</keyword>
<dbReference type="GO" id="GO:0009252">
    <property type="term" value="P:peptidoglycan biosynthetic process"/>
    <property type="evidence" value="ECO:0007669"/>
    <property type="project" value="UniProtKB-KW"/>
</dbReference>
<sequence>MSVFNQSRQTVVRFIFTAVFFVIIARLFTLQVISGKYQKLAQDNALLRQVVYPNRGIIFDKKGRAILDNTIMYDLTVTPAQVKGVDTASLCAILGIDTAEFRSRIVNAIVKNGRSRSSVFESLLSPEKYARISESLFKFQPAFNLQERPVRTYPYHTAGALLGYVGEVDSAFIRRHAELGYQPGDYAGRSGLENAYEKELMGQRGIRFLVKDNLNRPQGSYAGGAFDTPAIAGKNLYTSIDVDLQQFGEKLMTNKVGSIVAIDPTTGGILALVSSPTFDPNDLTGPDRNKHFSEMYQDPALPMYNRAIQATYPPGSTFKPLDALVALDNNVITPSFGVDCLGWYYGCGTPRKCLEKNPGHGRNLTLAITHSCNTFFFTVFRMIVDQHGDVENGLMGWKGYMNSFGLGHRLGIDLPGENTGNIPDTSHFNKVFGRRRWNSCTLVSLGIGQGETTETPMQIANSMCLIGNKGYYYTPHIVDSISEGDTVLDKYRVKHVTTHIPDDIFEKVKDGMQGVVEEGTGQQAQVPGIIVCGKTGTAQNSYKGVQQKDHALFAAFAPKDNPRIAIVVICENSGMGGNSAAPIAGLMIEKYLKDSIADNRKAMMDRLISTNLIPPRIYEARDSLAKLRALRAAQKKEEEDSLPSASDEVPQPAAPAAAPAKAPARHDTTRRKDTTPVALLNEEKKNKPRTGR</sequence>
<dbReference type="InterPro" id="IPR012338">
    <property type="entry name" value="Beta-lactam/transpept-like"/>
</dbReference>
<keyword evidence="7 15" id="KW-0812">Transmembrane</keyword>
<keyword evidence="5" id="KW-0121">Carboxypeptidase</keyword>
<dbReference type="GO" id="GO:0008360">
    <property type="term" value="P:regulation of cell shape"/>
    <property type="evidence" value="ECO:0007669"/>
    <property type="project" value="UniProtKB-KW"/>
</dbReference>
<evidence type="ECO:0000256" key="7">
    <source>
        <dbReference type="ARBA" id="ARBA00022692"/>
    </source>
</evidence>
<evidence type="ECO:0000256" key="1">
    <source>
        <dbReference type="ARBA" id="ARBA00004167"/>
    </source>
</evidence>
<dbReference type="OrthoDB" id="9766847at2"/>
<evidence type="ECO:0000256" key="5">
    <source>
        <dbReference type="ARBA" id="ARBA00022645"/>
    </source>
</evidence>
<feature type="compositionally biased region" description="Low complexity" evidence="14">
    <location>
        <begin position="650"/>
        <end position="662"/>
    </location>
</feature>
<dbReference type="Gene3D" id="3.90.1310.10">
    <property type="entry name" value="Penicillin-binding protein 2a (Domain 2)"/>
    <property type="match status" value="1"/>
</dbReference>
<keyword evidence="12 15" id="KW-0472">Membrane</keyword>
<dbReference type="InterPro" id="IPR001460">
    <property type="entry name" value="PCN-bd_Tpept"/>
</dbReference>
<keyword evidence="11 15" id="KW-1133">Transmembrane helix</keyword>
<evidence type="ECO:0000313" key="19">
    <source>
        <dbReference type="Proteomes" id="UP000294498"/>
    </source>
</evidence>
<evidence type="ECO:0000313" key="18">
    <source>
        <dbReference type="EMBL" id="TDX00115.1"/>
    </source>
</evidence>
<dbReference type="Proteomes" id="UP000294498">
    <property type="component" value="Unassembled WGS sequence"/>
</dbReference>
<dbReference type="GO" id="GO:0006508">
    <property type="term" value="P:proteolysis"/>
    <property type="evidence" value="ECO:0007669"/>
    <property type="project" value="UniProtKB-KW"/>
</dbReference>
<evidence type="ECO:0000256" key="12">
    <source>
        <dbReference type="ARBA" id="ARBA00023136"/>
    </source>
</evidence>
<dbReference type="InterPro" id="IPR036138">
    <property type="entry name" value="PBP_dimer_sf"/>
</dbReference>
<dbReference type="Pfam" id="PF03717">
    <property type="entry name" value="PBP_dimer"/>
    <property type="match status" value="1"/>
</dbReference>
<keyword evidence="6" id="KW-0645">Protease</keyword>
<dbReference type="Pfam" id="PF00905">
    <property type="entry name" value="Transpeptidase"/>
    <property type="match status" value="1"/>
</dbReference>
<keyword evidence="4" id="KW-0997">Cell inner membrane</keyword>
<proteinExistence type="predicted"/>
<feature type="domain" description="Penicillin-binding protein transpeptidase" evidence="16">
    <location>
        <begin position="257"/>
        <end position="584"/>
    </location>
</feature>
<evidence type="ECO:0000256" key="13">
    <source>
        <dbReference type="ARBA" id="ARBA00023316"/>
    </source>
</evidence>
<evidence type="ECO:0000256" key="15">
    <source>
        <dbReference type="SAM" id="Phobius"/>
    </source>
</evidence>
<dbReference type="PANTHER" id="PTHR30627:SF2">
    <property type="entry name" value="PEPTIDOGLYCAN D,D-TRANSPEPTIDASE MRDA"/>
    <property type="match status" value="1"/>
</dbReference>
<dbReference type="GO" id="GO:0008658">
    <property type="term" value="F:penicillin binding"/>
    <property type="evidence" value="ECO:0007669"/>
    <property type="project" value="InterPro"/>
</dbReference>
<dbReference type="NCBIfam" id="TIGR03423">
    <property type="entry name" value="pbp2_mrdA"/>
    <property type="match status" value="1"/>
</dbReference>
<accession>A0A4R8DRR6</accession>
<evidence type="ECO:0000256" key="11">
    <source>
        <dbReference type="ARBA" id="ARBA00022989"/>
    </source>
</evidence>
<dbReference type="RefSeq" id="WP_133991399.1">
    <property type="nucleotide sequence ID" value="NZ_SODV01000001.1"/>
</dbReference>
<keyword evidence="10" id="KW-0573">Peptidoglycan synthesis</keyword>
<dbReference type="SUPFAM" id="SSF56601">
    <property type="entry name" value="beta-lactamase/transpeptidase-like"/>
    <property type="match status" value="1"/>
</dbReference>
<evidence type="ECO:0000256" key="10">
    <source>
        <dbReference type="ARBA" id="ARBA00022984"/>
    </source>
</evidence>
<dbReference type="AlphaFoldDB" id="A0A4R8DRR6"/>
<evidence type="ECO:0000256" key="6">
    <source>
        <dbReference type="ARBA" id="ARBA00022670"/>
    </source>
</evidence>
<comment type="subcellular location">
    <subcellularLocation>
        <location evidence="2">Cell membrane</location>
    </subcellularLocation>
    <subcellularLocation>
        <location evidence="1">Membrane</location>
        <topology evidence="1">Single-pass membrane protein</topology>
    </subcellularLocation>
</comment>
<dbReference type="Gene3D" id="3.40.710.10">
    <property type="entry name" value="DD-peptidase/beta-lactamase superfamily"/>
    <property type="match status" value="1"/>
</dbReference>
<evidence type="ECO:0000256" key="8">
    <source>
        <dbReference type="ARBA" id="ARBA00022801"/>
    </source>
</evidence>
<evidence type="ECO:0000256" key="2">
    <source>
        <dbReference type="ARBA" id="ARBA00004236"/>
    </source>
</evidence>